<proteinExistence type="predicted"/>
<evidence type="ECO:0000313" key="2">
    <source>
        <dbReference type="EMBL" id="MFC5368523.1"/>
    </source>
</evidence>
<sequence>MRHCVRCGDGFLLTNRYRGNYCPDCHTAWLDRAKSSAATDADSPPRLLARRTRRRTSGDRHAPEERRRDRTGREE</sequence>
<evidence type="ECO:0000256" key="1">
    <source>
        <dbReference type="SAM" id="MobiDB-lite"/>
    </source>
</evidence>
<comment type="caution">
    <text evidence="2">The sequence shown here is derived from an EMBL/GenBank/DDBJ whole genome shotgun (WGS) entry which is preliminary data.</text>
</comment>
<dbReference type="Pfam" id="PF24445">
    <property type="entry name" value="DUF7564"/>
    <property type="match status" value="1"/>
</dbReference>
<dbReference type="InterPro" id="IPR055986">
    <property type="entry name" value="DUF7564"/>
</dbReference>
<evidence type="ECO:0008006" key="4">
    <source>
        <dbReference type="Google" id="ProtNLM"/>
    </source>
</evidence>
<organism evidence="2 3">
    <name type="scientific">Salinirubrum litoreum</name>
    <dbReference type="NCBI Taxonomy" id="1126234"/>
    <lineage>
        <taxon>Archaea</taxon>
        <taxon>Methanobacteriati</taxon>
        <taxon>Methanobacteriota</taxon>
        <taxon>Stenosarchaea group</taxon>
        <taxon>Halobacteria</taxon>
        <taxon>Halobacteriales</taxon>
        <taxon>Haloferacaceae</taxon>
        <taxon>Salinirubrum</taxon>
    </lineage>
</organism>
<gene>
    <name evidence="2" type="ORF">ACFPJ5_16470</name>
</gene>
<dbReference type="AlphaFoldDB" id="A0ABD5RF99"/>
<feature type="compositionally biased region" description="Basic and acidic residues" evidence="1">
    <location>
        <begin position="56"/>
        <end position="75"/>
    </location>
</feature>
<dbReference type="Proteomes" id="UP001596201">
    <property type="component" value="Unassembled WGS sequence"/>
</dbReference>
<dbReference type="RefSeq" id="WP_227230795.1">
    <property type="nucleotide sequence ID" value="NZ_JAJCVJ010000002.1"/>
</dbReference>
<dbReference type="EMBL" id="JBHSKX010000002">
    <property type="protein sequence ID" value="MFC5368523.1"/>
    <property type="molecule type" value="Genomic_DNA"/>
</dbReference>
<reference evidence="2 3" key="1">
    <citation type="journal article" date="2019" name="Int. J. Syst. Evol. Microbiol.">
        <title>The Global Catalogue of Microorganisms (GCM) 10K type strain sequencing project: providing services to taxonomists for standard genome sequencing and annotation.</title>
        <authorList>
            <consortium name="The Broad Institute Genomics Platform"/>
            <consortium name="The Broad Institute Genome Sequencing Center for Infectious Disease"/>
            <person name="Wu L."/>
            <person name="Ma J."/>
        </authorList>
    </citation>
    <scope>NUCLEOTIDE SEQUENCE [LARGE SCALE GENOMIC DNA]</scope>
    <source>
        <strain evidence="2 3">CGMCC 1.12237</strain>
    </source>
</reference>
<name>A0ABD5RF99_9EURY</name>
<keyword evidence="3" id="KW-1185">Reference proteome</keyword>
<feature type="region of interest" description="Disordered" evidence="1">
    <location>
        <begin position="34"/>
        <end position="75"/>
    </location>
</feature>
<accession>A0ABD5RF99</accession>
<protein>
    <recommendedName>
        <fullName evidence="4">Small CPxCG-related zinc finger protein</fullName>
    </recommendedName>
</protein>
<evidence type="ECO:0000313" key="3">
    <source>
        <dbReference type="Proteomes" id="UP001596201"/>
    </source>
</evidence>